<dbReference type="EMBL" id="JBHTJH010000017">
    <property type="protein sequence ID" value="MFD0863992.1"/>
    <property type="molecule type" value="Genomic_DNA"/>
</dbReference>
<protein>
    <submittedName>
        <fullName evidence="3">Type IX secretion system sortase PorU</fullName>
    </submittedName>
</protein>
<organism evidence="3 4">
    <name type="scientific">Sungkyunkwania multivorans</name>
    <dbReference type="NCBI Taxonomy" id="1173618"/>
    <lineage>
        <taxon>Bacteria</taxon>
        <taxon>Pseudomonadati</taxon>
        <taxon>Bacteroidota</taxon>
        <taxon>Flavobacteriia</taxon>
        <taxon>Flavobacteriales</taxon>
        <taxon>Flavobacteriaceae</taxon>
        <taxon>Sungkyunkwania</taxon>
    </lineage>
</organism>
<evidence type="ECO:0000313" key="3">
    <source>
        <dbReference type="EMBL" id="MFD0863992.1"/>
    </source>
</evidence>
<dbReference type="CDD" id="cd02258">
    <property type="entry name" value="Peptidase_C25_N"/>
    <property type="match status" value="1"/>
</dbReference>
<dbReference type="Gene3D" id="3.40.50.1460">
    <property type="match status" value="1"/>
</dbReference>
<proteinExistence type="predicted"/>
<dbReference type="Proteomes" id="UP001596978">
    <property type="component" value="Unassembled WGS sequence"/>
</dbReference>
<dbReference type="InterPro" id="IPR026444">
    <property type="entry name" value="Secre_tail"/>
</dbReference>
<evidence type="ECO:0000313" key="4">
    <source>
        <dbReference type="Proteomes" id="UP001596978"/>
    </source>
</evidence>
<dbReference type="SUPFAM" id="SSF52129">
    <property type="entry name" value="Caspase-like"/>
    <property type="match status" value="1"/>
</dbReference>
<gene>
    <name evidence="3" type="primary">porU</name>
    <name evidence="3" type="ORF">ACFQ1M_17380</name>
</gene>
<feature type="domain" description="Gingipain" evidence="2">
    <location>
        <begin position="557"/>
        <end position="934"/>
    </location>
</feature>
<reference evidence="4" key="1">
    <citation type="journal article" date="2019" name="Int. J. Syst. Evol. Microbiol.">
        <title>The Global Catalogue of Microorganisms (GCM) 10K type strain sequencing project: providing services to taxonomists for standard genome sequencing and annotation.</title>
        <authorList>
            <consortium name="The Broad Institute Genomics Platform"/>
            <consortium name="The Broad Institute Genome Sequencing Center for Infectious Disease"/>
            <person name="Wu L."/>
            <person name="Ma J."/>
        </authorList>
    </citation>
    <scope>NUCLEOTIDE SEQUENCE [LARGE SCALE GENOMIC DNA]</scope>
    <source>
        <strain evidence="4">CCUG 62952</strain>
    </source>
</reference>
<dbReference type="InterPro" id="IPR001769">
    <property type="entry name" value="Gingipain"/>
</dbReference>
<dbReference type="RefSeq" id="WP_386410685.1">
    <property type="nucleotide sequence ID" value="NZ_JBHTJH010000017.1"/>
</dbReference>
<dbReference type="Pfam" id="PF01364">
    <property type="entry name" value="Peptidase_C25"/>
    <property type="match status" value="1"/>
</dbReference>
<dbReference type="NCBIfam" id="NF033707">
    <property type="entry name" value="T9SS_sortase"/>
    <property type="match status" value="1"/>
</dbReference>
<name>A0ABW3D3W0_9FLAO</name>
<sequence>MKKTLLLLLVLGIHAFGISQTKHFDIAWQSPQPYPLINSEILLPTFQEENHDFDPNRGLQFVARWEVSSKVDPQSLVVKNIRFQEIDEAGLAEMPRTTIPAVTDFRLYSRNARSKIFNVLTLNPIIVDQGVYKRVVSFDISFRALENSPNAFSSRSVNTGRAITNSVLASGTWYQFYVEKSGVYRLDRNFLSNLGMNVSGIDPRNLKIYGNGGQMIALKNEDVLHYDPAENAIMVVGEEDGTFDGSDYVLFYAEGPDQWNDESQTHVNAFTNRTYYYITASGLSGKRIQEASQPTGVPDNIYTTFDDYQYYEKDSLNILQLGRRWFTNAFNINNTRTYSFDFPNRVVTEPITVSGKMAAASPVNTQFRISATDDLVVDYNIASVSNNDGFRQDPLTSTPNRLRLGLKSTQNVVTSLGDEIPVLIEYFNAGNPLSVGYMDYITVEAKRQLKGYGKQFNFQFNEMASLPGIGEVRLTDAANIGYVFDITDKYNVARYSNNNAASDFSFSLTQGSERKFIAVDLQDVYTPRIDAANRGVTNQSLKFTIFNDAAGFRDVDYIIVAPQFLSATAQRLADFHGRISNLNAKVVTLERIYREFNTGNPDIGAIRNFVKYVYDNASTPAGRIKYLCLFGDTSFDYKNRLQNNNNIVPTYHSYTSHNFLNGIMSDDFYAMMDPEEGLMENGQSDQDLMDLAVGRILASSTSEANDMVTKIEEYYSELSNGKWRNNITMVSDDIDVFGDRNIEGLLDQVSDEIANNKPFLNVKKIHSGSYQQETTAGGARYPQVNEDILNEIEFGSLVVNYFGHGGEDGLAQERIFQKPDALGLFNRFRYPLIVTVTCEFARFDNPLRPTVGEFTFSNKRGGAIGLITTTRLITVGAGIAFNRVLSRNLFRYNLSSPFDPFDYGAISESVMNTKNSVTSNKRVVFFVGDPAMKLAIPRPKINLTHVNDVPVTQPLDTLKALSYVKMRGNITDVNDVLLSNFNGEVFTSIFDKNIQRQTLGNDGVIVAGQLQILNYETLGEIIFRGKSSVQNGEFEFDFVVPKDIAIPAGNGKISFYALPEGGGSDYTGANIDDLVVGGLNENAANDDIGPTVRLFMNDESFISGEITSSSPILLALVEDENGINTASGIGHDIIAILDGDEGNPFVLNDYYETELDDYTKGRVSFPFRDLEPGLHTLSFRVWDVYNNSSTAEIQFFVASDDDIRLSRVLNYPNPFTSYTEFWFSHNQPIGETLDVQVQIFTVSGKVVKTINQQGIVASSPLIREITWDGLDDFGNRIGKGVYVYKITVKSTLTNKTAEKFEKLVIL</sequence>
<dbReference type="InterPro" id="IPR029030">
    <property type="entry name" value="Caspase-like_dom_sf"/>
</dbReference>
<keyword evidence="1" id="KW-0732">Signal</keyword>
<dbReference type="NCBIfam" id="TIGR04183">
    <property type="entry name" value="Por_Secre_tail"/>
    <property type="match status" value="1"/>
</dbReference>
<accession>A0ABW3D3W0</accession>
<comment type="caution">
    <text evidence="3">The sequence shown here is derived from an EMBL/GenBank/DDBJ whole genome shotgun (WGS) entry which is preliminary data.</text>
</comment>
<dbReference type="Gene3D" id="3.40.50.10390">
    <property type="entry name" value="Gingipain r, domain 1"/>
    <property type="match status" value="1"/>
</dbReference>
<dbReference type="InterPro" id="IPR029031">
    <property type="entry name" value="Gingipain_N_sf"/>
</dbReference>
<evidence type="ECO:0000256" key="1">
    <source>
        <dbReference type="ARBA" id="ARBA00022729"/>
    </source>
</evidence>
<evidence type="ECO:0000259" key="2">
    <source>
        <dbReference type="Pfam" id="PF01364"/>
    </source>
</evidence>
<dbReference type="Gene3D" id="2.60.40.4070">
    <property type="match status" value="1"/>
</dbReference>
<keyword evidence="4" id="KW-1185">Reference proteome</keyword>